<dbReference type="InterPro" id="IPR011716">
    <property type="entry name" value="TPR-3"/>
</dbReference>
<feature type="repeat" description="TPR" evidence="2">
    <location>
        <begin position="615"/>
        <end position="648"/>
    </location>
</feature>
<dbReference type="Pfam" id="PF07720">
    <property type="entry name" value="TPR_3"/>
    <property type="match status" value="1"/>
</dbReference>
<dbReference type="PROSITE" id="PS50005">
    <property type="entry name" value="TPR"/>
    <property type="match status" value="4"/>
</dbReference>
<evidence type="ECO:0000259" key="3">
    <source>
        <dbReference type="Pfam" id="PF13525"/>
    </source>
</evidence>
<feature type="domain" description="Outer membrane lipoprotein BamD-like" evidence="3">
    <location>
        <begin position="578"/>
        <end position="689"/>
    </location>
</feature>
<feature type="domain" description="Outer membrane lipoprotein BamD-like" evidence="3">
    <location>
        <begin position="691"/>
        <end position="774"/>
    </location>
</feature>
<evidence type="ECO:0000256" key="1">
    <source>
        <dbReference type="ARBA" id="ARBA00022729"/>
    </source>
</evidence>
<dbReference type="SMART" id="SM00028">
    <property type="entry name" value="TPR"/>
    <property type="match status" value="13"/>
</dbReference>
<dbReference type="Pfam" id="PF13432">
    <property type="entry name" value="TPR_16"/>
    <property type="match status" value="2"/>
</dbReference>
<comment type="caution">
    <text evidence="4">The sequence shown here is derived from an EMBL/GenBank/DDBJ whole genome shotgun (WGS) entry which is preliminary data.</text>
</comment>
<accession>A0A235BTT3</accession>
<feature type="repeat" description="TPR" evidence="2">
    <location>
        <begin position="64"/>
        <end position="97"/>
    </location>
</feature>
<evidence type="ECO:0000313" key="4">
    <source>
        <dbReference type="EMBL" id="OYD15157.1"/>
    </source>
</evidence>
<feature type="repeat" description="TPR" evidence="2">
    <location>
        <begin position="578"/>
        <end position="611"/>
    </location>
</feature>
<dbReference type="InterPro" id="IPR011990">
    <property type="entry name" value="TPR-like_helical_dom_sf"/>
</dbReference>
<dbReference type="EMBL" id="NOZQ01000140">
    <property type="protein sequence ID" value="OYD15157.1"/>
    <property type="molecule type" value="Genomic_DNA"/>
</dbReference>
<dbReference type="Pfam" id="PF13174">
    <property type="entry name" value="TPR_6"/>
    <property type="match status" value="3"/>
</dbReference>
<dbReference type="PANTHER" id="PTHR12558:SF13">
    <property type="entry name" value="CELL DIVISION CYCLE PROTEIN 27 HOMOLOG"/>
    <property type="match status" value="1"/>
</dbReference>
<sequence>MNELRRYCMICLLMLVFIFQPLYPRALKSPVEGLEEVEVLFAHRQYEKAIEGYRKLTGFEETAPEALYRIGECHYNLGEYNKAIYAFRDIIDKYAESYIVPEAIYACGMAYLARGDTKRAEEYLVKKIDAFPGYSEDKRILSGRGILLYFEGKYEEAMECFKDAVTKEGLFYRAKCLAHLGKPLGALAIYKRLADAFKDEPLAEYCHYGMADALFYNRDYAGAIDKYEFFIEKYPRSHLKEYARYKLGCCYFHEGNYEASLECFKHSADSDDRYLGAHSQFMMAEALTKVGRINEAIARYQEVKSSYPDLRVAAIANFNYGKSYITLGDTLNSLIAFNQIASMYPTGSFAGMGDYLVGVTFLSEGRYIEAIEKFHDVIRFYSISEIAIPAYTMMVYIYTHMKNNPEGVSVASAFEHLIEGKNDIWSGRARLLLGELYYYMGRVPLAKSFYESVLQNYEGVTSLKAPAFVGKAWCILAEGRYETARDMFESAFKRYPSDTSLAVASLYGWGIACFNMGKYDDAYQVFLFGIGDEYSDSPIAGDAYYYGGKALFVTQKYANAIECWEKVLNKYPECKSAPNAAFDLAVTYSQAAEYQKAISYFKLIINQYPESELIREAQFQLAATYFNSGDFVNAIREYDKFRSLYPDDNQAQAAREQIELSYYMLGQENPEAIDVLISEYPTSEYAAEAQWTKAGTAFNDEDFARAIIEFRKLVTNFPESPHAEDAQYYIILSYAKLKQPLKQLEEIEKFIRYFPESDKVPSVLNIMGVVYYNSGRYEDAIKTFRRVLNEYPDGEEYNKAGRYMAKTYRAMGEEEKANEYISKFGE</sequence>
<dbReference type="Pfam" id="PF13525">
    <property type="entry name" value="YfiO"/>
    <property type="match status" value="2"/>
</dbReference>
<gene>
    <name evidence="4" type="ORF">CH333_06395</name>
</gene>
<dbReference type="InterPro" id="IPR039565">
    <property type="entry name" value="BamD-like"/>
</dbReference>
<dbReference type="AlphaFoldDB" id="A0A235BTT3"/>
<dbReference type="Proteomes" id="UP000215215">
    <property type="component" value="Unassembled WGS sequence"/>
</dbReference>
<dbReference type="PROSITE" id="PS50293">
    <property type="entry name" value="TPR_REGION"/>
    <property type="match status" value="1"/>
</dbReference>
<name>A0A235BTT3_UNCW3</name>
<dbReference type="PANTHER" id="PTHR12558">
    <property type="entry name" value="CELL DIVISION CYCLE 16,23,27"/>
    <property type="match status" value="1"/>
</dbReference>
<dbReference type="InterPro" id="IPR019734">
    <property type="entry name" value="TPR_rpt"/>
</dbReference>
<protein>
    <recommendedName>
        <fullName evidence="3">Outer membrane lipoprotein BamD-like domain-containing protein</fullName>
    </recommendedName>
</protein>
<organism evidence="4 5">
    <name type="scientific">candidate division WOR-3 bacterium JGI_Cruoil_03_44_89</name>
    <dbReference type="NCBI Taxonomy" id="1973748"/>
    <lineage>
        <taxon>Bacteria</taxon>
        <taxon>Bacteria division WOR-3</taxon>
    </lineage>
</organism>
<dbReference type="Gene3D" id="1.25.40.10">
    <property type="entry name" value="Tetratricopeptide repeat domain"/>
    <property type="match status" value="7"/>
</dbReference>
<evidence type="ECO:0000256" key="2">
    <source>
        <dbReference type="PROSITE-ProRule" id="PRU00339"/>
    </source>
</evidence>
<evidence type="ECO:0000313" key="5">
    <source>
        <dbReference type="Proteomes" id="UP000215215"/>
    </source>
</evidence>
<proteinExistence type="predicted"/>
<keyword evidence="1" id="KW-0732">Signal</keyword>
<keyword evidence="2" id="KW-0802">TPR repeat</keyword>
<feature type="repeat" description="TPR" evidence="2">
    <location>
        <begin position="761"/>
        <end position="794"/>
    </location>
</feature>
<dbReference type="SUPFAM" id="SSF48452">
    <property type="entry name" value="TPR-like"/>
    <property type="match status" value="5"/>
</dbReference>
<reference evidence="4 5" key="1">
    <citation type="submission" date="2017-07" db="EMBL/GenBank/DDBJ databases">
        <title>Recovery of genomes from metagenomes via a dereplication, aggregation, and scoring strategy.</title>
        <authorList>
            <person name="Sieber C.M."/>
            <person name="Probst A.J."/>
            <person name="Sharrar A."/>
            <person name="Thomas B.C."/>
            <person name="Hess M."/>
            <person name="Tringe S.G."/>
            <person name="Banfield J.F."/>
        </authorList>
    </citation>
    <scope>NUCLEOTIDE SEQUENCE [LARGE SCALE GENOMIC DNA]</scope>
    <source>
        <strain evidence="4">JGI_Cruoil_03_44_89</strain>
    </source>
</reference>